<dbReference type="InterPro" id="IPR011701">
    <property type="entry name" value="MFS"/>
</dbReference>
<keyword evidence="3 7" id="KW-0812">Transmembrane</keyword>
<feature type="transmembrane region" description="Helical" evidence="7">
    <location>
        <begin position="328"/>
        <end position="347"/>
    </location>
</feature>
<evidence type="ECO:0000256" key="6">
    <source>
        <dbReference type="SAM" id="MobiDB-lite"/>
    </source>
</evidence>
<dbReference type="FunFam" id="1.20.1250.20:FF:000034">
    <property type="entry name" value="MFS general substrate transporter"/>
    <property type="match status" value="1"/>
</dbReference>
<dbReference type="InterPro" id="IPR036259">
    <property type="entry name" value="MFS_trans_sf"/>
</dbReference>
<name>A0AAN8EKD9_9EURO</name>
<evidence type="ECO:0000256" key="1">
    <source>
        <dbReference type="ARBA" id="ARBA00004141"/>
    </source>
</evidence>
<dbReference type="GO" id="GO:0016020">
    <property type="term" value="C:membrane"/>
    <property type="evidence" value="ECO:0007669"/>
    <property type="project" value="UniProtKB-SubCell"/>
</dbReference>
<comment type="caution">
    <text evidence="9">The sequence shown here is derived from an EMBL/GenBank/DDBJ whole genome shotgun (WGS) entry which is preliminary data.</text>
</comment>
<feature type="transmembrane region" description="Helical" evidence="7">
    <location>
        <begin position="186"/>
        <end position="205"/>
    </location>
</feature>
<proteinExistence type="predicted"/>
<dbReference type="Proteomes" id="UP001316803">
    <property type="component" value="Unassembled WGS sequence"/>
</dbReference>
<protein>
    <recommendedName>
        <fullName evidence="8">Major facilitator superfamily (MFS) profile domain-containing protein</fullName>
    </recommendedName>
</protein>
<evidence type="ECO:0000313" key="10">
    <source>
        <dbReference type="Proteomes" id="UP001316803"/>
    </source>
</evidence>
<keyword evidence="2" id="KW-0813">Transport</keyword>
<keyword evidence="4 7" id="KW-1133">Transmembrane helix</keyword>
<evidence type="ECO:0000256" key="2">
    <source>
        <dbReference type="ARBA" id="ARBA00022448"/>
    </source>
</evidence>
<sequence length="508" mass="56727">MATDAEKGTIRHDELDRDAPSGRQHHAEDKEGVQQALVEPELDESHRKRILRKMDTRIIPVLAILYLLSFLDRGNIGNARVLGMEDSIGLVGTQYNIALMIFFFPYAFLEVPANLLLKKLKPSIWLPSIMLAWGAVTIGTGFIKNFSHLAVCRVFLGIAESGQYPGCAYYLTLWYAPEDLAFRQGLFFSAASAAGAFSGLLAYGINHMGGTAGLEGWRWIFILEGILTVAVGMVAFFWIHDSPATAKFLDATERLWVRNRLKRKTASGRYIEESERFDKKYIFQGLFDWQVWCAIFINWSTAVTIYGMSYFMPSIVNRLGYTGQQANLLTIPVYVCAAIMTVLFCWISDRVKKRSIFILGLLGGQFTGYIFALSGSAAGGPNGLVYAGCFLATSCCYPAYVLTISWILPNIAPSYKRAVATAVLIGIGNLGGVYASNWYRPQDAPKYLLGHGMEIMFIVMGFTAVNILRFTYTRINKTRDGQHELVASMTEEELAEMGDRSPSFRYRL</sequence>
<accession>A0AAN8EKD9</accession>
<feature type="transmembrane region" description="Helical" evidence="7">
    <location>
        <begin position="286"/>
        <end position="308"/>
    </location>
</feature>
<dbReference type="AlphaFoldDB" id="A0AAN8EKD9"/>
<dbReference type="Gene3D" id="1.20.1250.20">
    <property type="entry name" value="MFS general substrate transporter like domains"/>
    <property type="match status" value="2"/>
</dbReference>
<feature type="transmembrane region" description="Helical" evidence="7">
    <location>
        <begin position="455"/>
        <end position="472"/>
    </location>
</feature>
<feature type="transmembrane region" description="Helical" evidence="7">
    <location>
        <begin position="418"/>
        <end position="435"/>
    </location>
</feature>
<dbReference type="GO" id="GO:0022857">
    <property type="term" value="F:transmembrane transporter activity"/>
    <property type="evidence" value="ECO:0007669"/>
    <property type="project" value="InterPro"/>
</dbReference>
<reference evidence="9 10" key="1">
    <citation type="submission" date="2022-12" db="EMBL/GenBank/DDBJ databases">
        <title>Genomic features and morphological characterization of a novel Knufia sp. strain isolated from spacecraft assembly facility.</title>
        <authorList>
            <person name="Teixeira M."/>
            <person name="Chander A.M."/>
            <person name="Stajich J.E."/>
            <person name="Venkateswaran K."/>
        </authorList>
    </citation>
    <scope>NUCLEOTIDE SEQUENCE [LARGE SCALE GENOMIC DNA]</scope>
    <source>
        <strain evidence="9 10">FJI-L2-BK-P2</strain>
    </source>
</reference>
<evidence type="ECO:0000256" key="7">
    <source>
        <dbReference type="SAM" id="Phobius"/>
    </source>
</evidence>
<dbReference type="PANTHER" id="PTHR43791:SF18">
    <property type="entry name" value="NICOTINIC ACID TRANSPORTER TNA1, PUTATIVE (AFU_ORTHOLOGUE AFUA_3G03820)-RELATED"/>
    <property type="match status" value="1"/>
</dbReference>
<evidence type="ECO:0000259" key="8">
    <source>
        <dbReference type="PROSITE" id="PS50850"/>
    </source>
</evidence>
<evidence type="ECO:0000256" key="5">
    <source>
        <dbReference type="ARBA" id="ARBA00023136"/>
    </source>
</evidence>
<dbReference type="FunFam" id="1.20.1250.20:FF:000068">
    <property type="entry name" value="MFS general substrate transporter"/>
    <property type="match status" value="1"/>
</dbReference>
<dbReference type="SUPFAM" id="SSF103473">
    <property type="entry name" value="MFS general substrate transporter"/>
    <property type="match status" value="1"/>
</dbReference>
<feature type="transmembrane region" description="Helical" evidence="7">
    <location>
        <begin position="384"/>
        <end position="406"/>
    </location>
</feature>
<keyword evidence="5 7" id="KW-0472">Membrane</keyword>
<gene>
    <name evidence="9" type="ORF">OHC33_005382</name>
</gene>
<feature type="transmembrane region" description="Helical" evidence="7">
    <location>
        <begin position="356"/>
        <end position="378"/>
    </location>
</feature>
<dbReference type="PROSITE" id="PS50850">
    <property type="entry name" value="MFS"/>
    <property type="match status" value="1"/>
</dbReference>
<evidence type="ECO:0000256" key="4">
    <source>
        <dbReference type="ARBA" id="ARBA00022989"/>
    </source>
</evidence>
<comment type="subcellular location">
    <subcellularLocation>
        <location evidence="1">Membrane</location>
        <topology evidence="1">Multi-pass membrane protein</topology>
    </subcellularLocation>
</comment>
<feature type="transmembrane region" description="Helical" evidence="7">
    <location>
        <begin position="124"/>
        <end position="143"/>
    </location>
</feature>
<feature type="transmembrane region" description="Helical" evidence="7">
    <location>
        <begin position="217"/>
        <end position="239"/>
    </location>
</feature>
<dbReference type="PANTHER" id="PTHR43791">
    <property type="entry name" value="PERMEASE-RELATED"/>
    <property type="match status" value="1"/>
</dbReference>
<dbReference type="InterPro" id="IPR020846">
    <property type="entry name" value="MFS_dom"/>
</dbReference>
<keyword evidence="10" id="KW-1185">Reference proteome</keyword>
<evidence type="ECO:0000256" key="3">
    <source>
        <dbReference type="ARBA" id="ARBA00022692"/>
    </source>
</evidence>
<feature type="region of interest" description="Disordered" evidence="6">
    <location>
        <begin position="1"/>
        <end position="36"/>
    </location>
</feature>
<organism evidence="9 10">
    <name type="scientific">Knufia fluminis</name>
    <dbReference type="NCBI Taxonomy" id="191047"/>
    <lineage>
        <taxon>Eukaryota</taxon>
        <taxon>Fungi</taxon>
        <taxon>Dikarya</taxon>
        <taxon>Ascomycota</taxon>
        <taxon>Pezizomycotina</taxon>
        <taxon>Eurotiomycetes</taxon>
        <taxon>Chaetothyriomycetidae</taxon>
        <taxon>Chaetothyriales</taxon>
        <taxon>Trichomeriaceae</taxon>
        <taxon>Knufia</taxon>
    </lineage>
</organism>
<dbReference type="EMBL" id="JAKLMC020000011">
    <property type="protein sequence ID" value="KAK5953438.1"/>
    <property type="molecule type" value="Genomic_DNA"/>
</dbReference>
<feature type="domain" description="Major facilitator superfamily (MFS) profile" evidence="8">
    <location>
        <begin position="58"/>
        <end position="479"/>
    </location>
</feature>
<evidence type="ECO:0000313" key="9">
    <source>
        <dbReference type="EMBL" id="KAK5953438.1"/>
    </source>
</evidence>
<feature type="transmembrane region" description="Helical" evidence="7">
    <location>
        <begin position="96"/>
        <end position="117"/>
    </location>
</feature>
<dbReference type="Pfam" id="PF07690">
    <property type="entry name" value="MFS_1"/>
    <property type="match status" value="1"/>
</dbReference>
<feature type="compositionally biased region" description="Basic and acidic residues" evidence="6">
    <location>
        <begin position="1"/>
        <end position="32"/>
    </location>
</feature>